<dbReference type="NCBIfam" id="TIGR01509">
    <property type="entry name" value="HAD-SF-IA-v3"/>
    <property type="match status" value="1"/>
</dbReference>
<dbReference type="RefSeq" id="WP_346052627.1">
    <property type="nucleotide sequence ID" value="NZ_JAYGII010000031.1"/>
</dbReference>
<organism evidence="5 6">
    <name type="scientific">Natronospira elongata</name>
    <dbReference type="NCBI Taxonomy" id="3110268"/>
    <lineage>
        <taxon>Bacteria</taxon>
        <taxon>Pseudomonadati</taxon>
        <taxon>Pseudomonadota</taxon>
        <taxon>Gammaproteobacteria</taxon>
        <taxon>Natronospirales</taxon>
        <taxon>Natronospiraceae</taxon>
        <taxon>Natronospira</taxon>
    </lineage>
</organism>
<reference evidence="5 6" key="1">
    <citation type="submission" date="2023-12" db="EMBL/GenBank/DDBJ databases">
        <title>Whole-genome sequencing of halo(alkali)philic microorganisms from hypersaline lakes.</title>
        <authorList>
            <person name="Sorokin D.Y."/>
            <person name="Merkel A.Y."/>
            <person name="Messina E."/>
            <person name="Yakimov M."/>
        </authorList>
    </citation>
    <scope>NUCLEOTIDE SEQUENCE [LARGE SCALE GENOMIC DNA]</scope>
    <source>
        <strain evidence="5 6">AB-CW1</strain>
    </source>
</reference>
<dbReference type="PANTHER" id="PTHR43434">
    <property type="entry name" value="PHOSPHOGLYCOLATE PHOSPHATASE"/>
    <property type="match status" value="1"/>
</dbReference>
<dbReference type="InterPro" id="IPR041492">
    <property type="entry name" value="HAD_2"/>
</dbReference>
<dbReference type="GO" id="GO:0005829">
    <property type="term" value="C:cytosol"/>
    <property type="evidence" value="ECO:0007669"/>
    <property type="project" value="TreeGrafter"/>
</dbReference>
<proteinExistence type="predicted"/>
<dbReference type="InterPro" id="IPR023214">
    <property type="entry name" value="HAD_sf"/>
</dbReference>
<keyword evidence="3" id="KW-0460">Magnesium</keyword>
<keyword evidence="4" id="KW-0119">Carbohydrate metabolism</keyword>
<dbReference type="Gene3D" id="3.40.50.1000">
    <property type="entry name" value="HAD superfamily/HAD-like"/>
    <property type="match status" value="1"/>
</dbReference>
<accession>A0AAP6MKW3</accession>
<dbReference type="SFLD" id="SFLDG01129">
    <property type="entry name" value="C1.5:_HAD__Beta-PGM__Phosphata"/>
    <property type="match status" value="1"/>
</dbReference>
<dbReference type="AlphaFoldDB" id="A0AAP6MKW3"/>
<protein>
    <submittedName>
        <fullName evidence="5">HAD-IA family hydrolase</fullName>
    </submittedName>
</protein>
<dbReference type="GO" id="GO:0008967">
    <property type="term" value="F:phosphoglycolate phosphatase activity"/>
    <property type="evidence" value="ECO:0007669"/>
    <property type="project" value="TreeGrafter"/>
</dbReference>
<dbReference type="InterPro" id="IPR006439">
    <property type="entry name" value="HAD-SF_hydro_IA"/>
</dbReference>
<keyword evidence="6" id="KW-1185">Reference proteome</keyword>
<evidence type="ECO:0000313" key="5">
    <source>
        <dbReference type="EMBL" id="MEA5446413.1"/>
    </source>
</evidence>
<dbReference type="SFLD" id="SFLDS00003">
    <property type="entry name" value="Haloacid_Dehalogenase"/>
    <property type="match status" value="1"/>
</dbReference>
<name>A0AAP6MKW3_9GAMM</name>
<dbReference type="Proteomes" id="UP001302316">
    <property type="component" value="Unassembled WGS sequence"/>
</dbReference>
<evidence type="ECO:0000256" key="2">
    <source>
        <dbReference type="ARBA" id="ARBA00022801"/>
    </source>
</evidence>
<dbReference type="EMBL" id="JAYGII010000031">
    <property type="protein sequence ID" value="MEA5446413.1"/>
    <property type="molecule type" value="Genomic_DNA"/>
</dbReference>
<dbReference type="SUPFAM" id="SSF56784">
    <property type="entry name" value="HAD-like"/>
    <property type="match status" value="1"/>
</dbReference>
<evidence type="ECO:0000313" key="6">
    <source>
        <dbReference type="Proteomes" id="UP001302316"/>
    </source>
</evidence>
<dbReference type="GO" id="GO:0046872">
    <property type="term" value="F:metal ion binding"/>
    <property type="evidence" value="ECO:0007669"/>
    <property type="project" value="UniProtKB-KW"/>
</dbReference>
<dbReference type="InterPro" id="IPR050155">
    <property type="entry name" value="HAD-like_hydrolase_sf"/>
</dbReference>
<gene>
    <name evidence="5" type="ORF">VCB98_11340</name>
</gene>
<evidence type="ECO:0000256" key="3">
    <source>
        <dbReference type="ARBA" id="ARBA00022842"/>
    </source>
</evidence>
<dbReference type="Pfam" id="PF13419">
    <property type="entry name" value="HAD_2"/>
    <property type="match status" value="1"/>
</dbReference>
<evidence type="ECO:0000256" key="1">
    <source>
        <dbReference type="ARBA" id="ARBA00022723"/>
    </source>
</evidence>
<dbReference type="NCBIfam" id="TIGR01549">
    <property type="entry name" value="HAD-SF-IA-v1"/>
    <property type="match status" value="1"/>
</dbReference>
<comment type="caution">
    <text evidence="5">The sequence shown here is derived from an EMBL/GenBank/DDBJ whole genome shotgun (WGS) entry which is preliminary data.</text>
</comment>
<keyword evidence="2 5" id="KW-0378">Hydrolase</keyword>
<dbReference type="InterPro" id="IPR036412">
    <property type="entry name" value="HAD-like_sf"/>
</dbReference>
<sequence length="231" mass="25069">MSFRALLLDLDGTLADTAADLGGALNQLLHQEGRRPLPADRIRPIASDGARGLLRLGFDIDRGEPGFDELRARLLQLYIDRIAEETRLFEGMNELLWWLHGQQLPWGIVTNKPDWLTRPLLEAMAIEPEAACVVSGDTVSRAKPWPDPLLHAAQSLRLPAADCVYVGDAPRDIEAAVAAGMLPVVAGWGYLPADVDPSDWGGLAVCERPVDLQAWLDQRLLEAAGSAGTPA</sequence>
<evidence type="ECO:0000256" key="4">
    <source>
        <dbReference type="ARBA" id="ARBA00023277"/>
    </source>
</evidence>
<dbReference type="InterPro" id="IPR023198">
    <property type="entry name" value="PGP-like_dom2"/>
</dbReference>
<dbReference type="PANTHER" id="PTHR43434:SF23">
    <property type="entry name" value="PHOSPHOGLYCOLATE PHOSPHATASE"/>
    <property type="match status" value="1"/>
</dbReference>
<keyword evidence="1" id="KW-0479">Metal-binding</keyword>
<dbReference type="GO" id="GO:0006281">
    <property type="term" value="P:DNA repair"/>
    <property type="evidence" value="ECO:0007669"/>
    <property type="project" value="TreeGrafter"/>
</dbReference>
<dbReference type="Gene3D" id="1.10.150.240">
    <property type="entry name" value="Putative phosphatase, domain 2"/>
    <property type="match status" value="1"/>
</dbReference>